<keyword evidence="10" id="KW-1185">Reference proteome</keyword>
<comment type="subcellular location">
    <subcellularLocation>
        <location evidence="1">Nucleus</location>
    </subcellularLocation>
</comment>
<evidence type="ECO:0000256" key="2">
    <source>
        <dbReference type="ARBA" id="ARBA00007163"/>
    </source>
</evidence>
<reference evidence="9 10" key="1">
    <citation type="submission" date="2022-12" db="EMBL/GenBank/DDBJ databases">
        <title>Chromosome-scale assembly of the Ensete ventricosum genome.</title>
        <authorList>
            <person name="Dussert Y."/>
            <person name="Stocks J."/>
            <person name="Wendawek A."/>
            <person name="Woldeyes F."/>
            <person name="Nichols R.A."/>
            <person name="Borrell J.S."/>
        </authorList>
    </citation>
    <scope>NUCLEOTIDE SEQUENCE [LARGE SCALE GENOMIC DNA]</scope>
    <source>
        <strain evidence="10">cv. Maze</strain>
        <tissue evidence="9">Seeds</tissue>
    </source>
</reference>
<dbReference type="GO" id="GO:0043565">
    <property type="term" value="F:sequence-specific DNA binding"/>
    <property type="evidence" value="ECO:0007669"/>
    <property type="project" value="InterPro"/>
</dbReference>
<dbReference type="PROSITE" id="PS50217">
    <property type="entry name" value="BZIP"/>
    <property type="match status" value="1"/>
</dbReference>
<dbReference type="SMART" id="SM00338">
    <property type="entry name" value="BRLZ"/>
    <property type="match status" value="1"/>
</dbReference>
<keyword evidence="5" id="KW-0804">Transcription</keyword>
<evidence type="ECO:0000256" key="7">
    <source>
        <dbReference type="SAM" id="MobiDB-lite"/>
    </source>
</evidence>
<feature type="compositionally biased region" description="Basic and acidic residues" evidence="7">
    <location>
        <begin position="103"/>
        <end position="115"/>
    </location>
</feature>
<dbReference type="CDD" id="cd14702">
    <property type="entry name" value="bZIP_plant_GBF1"/>
    <property type="match status" value="1"/>
</dbReference>
<name>A0AAV8QQN8_ENSVE</name>
<dbReference type="Proteomes" id="UP001222027">
    <property type="component" value="Unassembled WGS sequence"/>
</dbReference>
<gene>
    <name evidence="9" type="ORF">OPV22_020725</name>
</gene>
<dbReference type="PANTHER" id="PTHR45967">
    <property type="entry name" value="G-BOX-BINDING FACTOR 3-RELATED"/>
    <property type="match status" value="1"/>
</dbReference>
<evidence type="ECO:0000256" key="1">
    <source>
        <dbReference type="ARBA" id="ARBA00004123"/>
    </source>
</evidence>
<evidence type="ECO:0000259" key="8">
    <source>
        <dbReference type="PROSITE" id="PS50217"/>
    </source>
</evidence>
<feature type="compositionally biased region" description="Basic and acidic residues" evidence="7">
    <location>
        <begin position="267"/>
        <end position="287"/>
    </location>
</feature>
<proteinExistence type="inferred from homology"/>
<dbReference type="EMBL" id="JAQQAF010000006">
    <property type="protein sequence ID" value="KAJ8476998.1"/>
    <property type="molecule type" value="Genomic_DNA"/>
</dbReference>
<dbReference type="PANTHER" id="PTHR45967:SF28">
    <property type="entry name" value="BASIC-LEUCINE ZIPPER (BZIP) TRANSCRIPTION FACTOR FAMILY PROTEIN"/>
    <property type="match status" value="1"/>
</dbReference>
<dbReference type="InterPro" id="IPR004827">
    <property type="entry name" value="bZIP"/>
</dbReference>
<evidence type="ECO:0000256" key="3">
    <source>
        <dbReference type="ARBA" id="ARBA00023015"/>
    </source>
</evidence>
<evidence type="ECO:0000256" key="5">
    <source>
        <dbReference type="ARBA" id="ARBA00023163"/>
    </source>
</evidence>
<feature type="region of interest" description="Disordered" evidence="7">
    <location>
        <begin position="103"/>
        <end position="127"/>
    </location>
</feature>
<feature type="region of interest" description="Disordered" evidence="7">
    <location>
        <begin position="38"/>
        <end position="78"/>
    </location>
</feature>
<dbReference type="InterPro" id="IPR044827">
    <property type="entry name" value="GBF-like"/>
</dbReference>
<evidence type="ECO:0000313" key="10">
    <source>
        <dbReference type="Proteomes" id="UP001222027"/>
    </source>
</evidence>
<evidence type="ECO:0000256" key="4">
    <source>
        <dbReference type="ARBA" id="ARBA00023125"/>
    </source>
</evidence>
<accession>A0AAV8QQN8</accession>
<evidence type="ECO:0000313" key="9">
    <source>
        <dbReference type="EMBL" id="KAJ8476998.1"/>
    </source>
</evidence>
<dbReference type="GO" id="GO:0005634">
    <property type="term" value="C:nucleus"/>
    <property type="evidence" value="ECO:0007669"/>
    <property type="project" value="UniProtKB-SubCell"/>
</dbReference>
<protein>
    <recommendedName>
        <fullName evidence="8">BZIP domain-containing protein</fullName>
    </recommendedName>
</protein>
<sequence length="400" mass="44080">MASPAPLSSGRERRGVGHRGMVELELAAARALTDLTWSAATGSESGGEECKRNESRSGKRSKSKSPERAQLGSFQGQEASSILGGTCSTADCDGDHAAADNVVQERAHSKAEKEQRRLRRVMANRESARQTIRRRQALRVELMRKVAELSLENEKIKMVKDMAMREYLSLRETNEQLKDQIAKTMRPEADQNVNTETTEMEPPKTRRRFTVYGGSPIIQFMYPSWPAIWGNTIAFFGQPNPSNISGSVPPQNLPSCARYYPFRGGEHRLGKSHREADNTERAAVHGTDDEESSLLATAGTETANAPEAEAGGVSGGINKDEQILKTPAEETITRGSSHDEKCELHYGKALPEKLQGACAQPPPHKLSNTTSATAAAEARRRRLELRKLKRCHGGQEDMRF</sequence>
<feature type="region of interest" description="Disordered" evidence="7">
    <location>
        <begin position="267"/>
        <end position="293"/>
    </location>
</feature>
<feature type="compositionally biased region" description="Basic and acidic residues" evidence="7">
    <location>
        <begin position="48"/>
        <end position="57"/>
    </location>
</feature>
<keyword evidence="3" id="KW-0805">Transcription regulation</keyword>
<keyword evidence="4" id="KW-0238">DNA-binding</keyword>
<keyword evidence="6" id="KW-0539">Nucleus</keyword>
<dbReference type="AlphaFoldDB" id="A0AAV8QQN8"/>
<dbReference type="InterPro" id="IPR045314">
    <property type="entry name" value="bZIP_plant_GBF1"/>
</dbReference>
<evidence type="ECO:0000256" key="6">
    <source>
        <dbReference type="ARBA" id="ARBA00023242"/>
    </source>
</evidence>
<dbReference type="GO" id="GO:0003700">
    <property type="term" value="F:DNA-binding transcription factor activity"/>
    <property type="evidence" value="ECO:0007669"/>
    <property type="project" value="InterPro"/>
</dbReference>
<organism evidence="9 10">
    <name type="scientific">Ensete ventricosum</name>
    <name type="common">Abyssinian banana</name>
    <name type="synonym">Musa ensete</name>
    <dbReference type="NCBI Taxonomy" id="4639"/>
    <lineage>
        <taxon>Eukaryota</taxon>
        <taxon>Viridiplantae</taxon>
        <taxon>Streptophyta</taxon>
        <taxon>Embryophyta</taxon>
        <taxon>Tracheophyta</taxon>
        <taxon>Spermatophyta</taxon>
        <taxon>Magnoliopsida</taxon>
        <taxon>Liliopsida</taxon>
        <taxon>Zingiberales</taxon>
        <taxon>Musaceae</taxon>
        <taxon>Ensete</taxon>
    </lineage>
</organism>
<comment type="similarity">
    <text evidence="2">Belongs to the bZIP family.</text>
</comment>
<feature type="domain" description="BZIP" evidence="8">
    <location>
        <begin position="114"/>
        <end position="177"/>
    </location>
</feature>
<comment type="caution">
    <text evidence="9">The sequence shown here is derived from an EMBL/GenBank/DDBJ whole genome shotgun (WGS) entry which is preliminary data.</text>
</comment>